<gene>
    <name evidence="4" type="ORF">LAZ67_9001633</name>
</gene>
<protein>
    <recommendedName>
        <fullName evidence="1">RNA-directed DNA polymerase</fullName>
        <ecNumber evidence="1">2.7.7.49</ecNumber>
    </recommendedName>
</protein>
<proteinExistence type="predicted"/>
<name>A0ABY6KT49_9ARAC</name>
<dbReference type="InterPro" id="IPR041588">
    <property type="entry name" value="Integrase_H2C2"/>
</dbReference>
<dbReference type="InterPro" id="IPR001584">
    <property type="entry name" value="Integrase_cat-core"/>
</dbReference>
<evidence type="ECO:0000313" key="4">
    <source>
        <dbReference type="EMBL" id="UYV72044.1"/>
    </source>
</evidence>
<dbReference type="Gene3D" id="1.10.340.70">
    <property type="match status" value="1"/>
</dbReference>
<dbReference type="Pfam" id="PF17921">
    <property type="entry name" value="Integrase_H2C2"/>
    <property type="match status" value="1"/>
</dbReference>
<dbReference type="InterPro" id="IPR012337">
    <property type="entry name" value="RNaseH-like_sf"/>
</dbReference>
<sequence>MRGLRVIIPSNMRKDVLNCIHAGHQGITKCRARAKDHVWWPGIGQEIQDMVKTCEKCIENQPLKLEPLIPNDLPERPWQKVGMDLFHYEGSEYLVVVDYFSRFIEIVRLNKPSSEAVVDHFKAIFTRYGIPDIVISDNGTQFRPSTTSAFVKRKLKLYRECFFYKNRNLFSKRNSDISNFEDEVWKAFTKFASEVGFQHITSSPKHPQSNGQAEAAVKIVKTLMKKNKDPVLALIEYRATPLANGLSPAELLFERKIRTMVPCTSSSLTPKTVDQSKFRGKEEQRKMAQKTAFDRRHAAMKKAELIAGEKVWVKDLRAWGSVIEKASAPHLYIVETPVGTYRQNSLLLASSQPQVDPSETSPDSEFPAETEEVPGNELPAEELQQQTSIAPEMKQPSPSPGKVSRYGRRYKRVQR</sequence>
<accession>A0ABY6KT49</accession>
<dbReference type="EMBL" id="CP092871">
    <property type="protein sequence ID" value="UYV72044.1"/>
    <property type="molecule type" value="Genomic_DNA"/>
</dbReference>
<reference evidence="4 5" key="1">
    <citation type="submission" date="2022-01" db="EMBL/GenBank/DDBJ databases">
        <title>A chromosomal length assembly of Cordylochernes scorpioides.</title>
        <authorList>
            <person name="Zeh D."/>
            <person name="Zeh J."/>
        </authorList>
    </citation>
    <scope>NUCLEOTIDE SEQUENCE [LARGE SCALE GENOMIC DNA]</scope>
    <source>
        <strain evidence="4">IN4F17</strain>
        <tissue evidence="4">Whole Body</tissue>
    </source>
</reference>
<dbReference type="EC" id="2.7.7.49" evidence="1"/>
<evidence type="ECO:0000256" key="1">
    <source>
        <dbReference type="ARBA" id="ARBA00012493"/>
    </source>
</evidence>
<dbReference type="SUPFAM" id="SSF53098">
    <property type="entry name" value="Ribonuclease H-like"/>
    <property type="match status" value="1"/>
</dbReference>
<dbReference type="InterPro" id="IPR050951">
    <property type="entry name" value="Retrovirus_Pol_polyprotein"/>
</dbReference>
<dbReference type="Pfam" id="PF00665">
    <property type="entry name" value="rve"/>
    <property type="match status" value="1"/>
</dbReference>
<feature type="domain" description="Integrase catalytic" evidence="3">
    <location>
        <begin position="73"/>
        <end position="278"/>
    </location>
</feature>
<keyword evidence="5" id="KW-1185">Reference proteome</keyword>
<feature type="compositionally biased region" description="Polar residues" evidence="2">
    <location>
        <begin position="350"/>
        <end position="363"/>
    </location>
</feature>
<dbReference type="PROSITE" id="PS50994">
    <property type="entry name" value="INTEGRASE"/>
    <property type="match status" value="1"/>
</dbReference>
<evidence type="ECO:0000259" key="3">
    <source>
        <dbReference type="PROSITE" id="PS50994"/>
    </source>
</evidence>
<feature type="compositionally biased region" description="Basic residues" evidence="2">
    <location>
        <begin position="405"/>
        <end position="415"/>
    </location>
</feature>
<organism evidence="4 5">
    <name type="scientific">Cordylochernes scorpioides</name>
    <dbReference type="NCBI Taxonomy" id="51811"/>
    <lineage>
        <taxon>Eukaryota</taxon>
        <taxon>Metazoa</taxon>
        <taxon>Ecdysozoa</taxon>
        <taxon>Arthropoda</taxon>
        <taxon>Chelicerata</taxon>
        <taxon>Arachnida</taxon>
        <taxon>Pseudoscorpiones</taxon>
        <taxon>Cheliferoidea</taxon>
        <taxon>Chernetidae</taxon>
        <taxon>Cordylochernes</taxon>
    </lineage>
</organism>
<dbReference type="PANTHER" id="PTHR37984:SF9">
    <property type="entry name" value="INTEGRASE CATALYTIC DOMAIN-CONTAINING PROTEIN"/>
    <property type="match status" value="1"/>
</dbReference>
<evidence type="ECO:0000256" key="2">
    <source>
        <dbReference type="SAM" id="MobiDB-lite"/>
    </source>
</evidence>
<feature type="region of interest" description="Disordered" evidence="2">
    <location>
        <begin position="350"/>
        <end position="415"/>
    </location>
</feature>
<dbReference type="InterPro" id="IPR036397">
    <property type="entry name" value="RNaseH_sf"/>
</dbReference>
<dbReference type="PANTHER" id="PTHR37984">
    <property type="entry name" value="PROTEIN CBG26694"/>
    <property type="match status" value="1"/>
</dbReference>
<dbReference type="Proteomes" id="UP001235939">
    <property type="component" value="Chromosome 09"/>
</dbReference>
<dbReference type="Gene3D" id="3.30.420.10">
    <property type="entry name" value="Ribonuclease H-like superfamily/Ribonuclease H"/>
    <property type="match status" value="1"/>
</dbReference>
<evidence type="ECO:0000313" key="5">
    <source>
        <dbReference type="Proteomes" id="UP001235939"/>
    </source>
</evidence>